<evidence type="ECO:0000313" key="3">
    <source>
        <dbReference type="Proteomes" id="UP000530032"/>
    </source>
</evidence>
<dbReference type="Pfam" id="PF20336">
    <property type="entry name" value="DUF6631"/>
    <property type="match status" value="1"/>
</dbReference>
<dbReference type="AlphaFoldDB" id="A0A843BFQ4"/>
<comment type="caution">
    <text evidence="2">The sequence shown here is derived from an EMBL/GenBank/DDBJ whole genome shotgun (WGS) entry which is preliminary data.</text>
</comment>
<sequence>MAQVVPKSSAAPAADHEPSDMEVLHPERVLSLDGDQVTVREYSNLEWLRALPVAEPLVAAIAAMLAGEQEPSYEVALNAIATHADGLVPLIAQSVDRDLAWLDALHPTEFETVLMTWWAVNGHFFVRRASNRQAIEQASAAMKARVVAQAAQTVASAGAPSTPPSLPTATSAAT</sequence>
<protein>
    <submittedName>
        <fullName evidence="2">Uncharacterized protein</fullName>
    </submittedName>
</protein>
<gene>
    <name evidence="2" type="ORF">HF327_020815</name>
</gene>
<dbReference type="RefSeq" id="WP_198462266.1">
    <property type="nucleotide sequence ID" value="NZ_JABBCQ020000030.1"/>
</dbReference>
<organism evidence="2 3">
    <name type="scientific">Comamonas suwonensis</name>
    <dbReference type="NCBI Taxonomy" id="2606214"/>
    <lineage>
        <taxon>Bacteria</taxon>
        <taxon>Pseudomonadati</taxon>
        <taxon>Pseudomonadota</taxon>
        <taxon>Betaproteobacteria</taxon>
        <taxon>Burkholderiales</taxon>
        <taxon>Comamonadaceae</taxon>
        <taxon>Comamonas</taxon>
    </lineage>
</organism>
<reference evidence="2" key="1">
    <citation type="submission" date="2020-12" db="EMBL/GenBank/DDBJ databases">
        <title>Comamonas sp. nov., isolated from stream water.</title>
        <authorList>
            <person name="Park K.-H."/>
        </authorList>
    </citation>
    <scope>NUCLEOTIDE SEQUENCE</scope>
    <source>
        <strain evidence="2">EJ-4</strain>
    </source>
</reference>
<evidence type="ECO:0000256" key="1">
    <source>
        <dbReference type="SAM" id="MobiDB-lite"/>
    </source>
</evidence>
<name>A0A843BFQ4_9BURK</name>
<keyword evidence="3" id="KW-1185">Reference proteome</keyword>
<proteinExistence type="predicted"/>
<dbReference type="EMBL" id="JABBCQ020000030">
    <property type="protein sequence ID" value="MBI1626917.1"/>
    <property type="molecule type" value="Genomic_DNA"/>
</dbReference>
<feature type="compositionally biased region" description="Basic and acidic residues" evidence="1">
    <location>
        <begin position="14"/>
        <end position="25"/>
    </location>
</feature>
<evidence type="ECO:0000313" key="2">
    <source>
        <dbReference type="EMBL" id="MBI1626917.1"/>
    </source>
</evidence>
<dbReference type="InterPro" id="IPR046583">
    <property type="entry name" value="DUF6631"/>
</dbReference>
<feature type="region of interest" description="Disordered" evidence="1">
    <location>
        <begin position="1"/>
        <end position="25"/>
    </location>
</feature>
<dbReference type="Proteomes" id="UP000530032">
    <property type="component" value="Unassembled WGS sequence"/>
</dbReference>
<accession>A0A843BFQ4</accession>